<feature type="compositionally biased region" description="Low complexity" evidence="7">
    <location>
        <begin position="407"/>
        <end position="423"/>
    </location>
</feature>
<feature type="region of interest" description="Disordered" evidence="7">
    <location>
        <begin position="373"/>
        <end position="423"/>
    </location>
</feature>
<gene>
    <name evidence="9" type="primary">Dyak\GE17455</name>
    <name evidence="9" type="synonym">dyak_GLEANR_18783</name>
    <name evidence="9" type="synonym">GE17455</name>
    <name evidence="9" type="ORF">Dyak_GE17455</name>
</gene>
<evidence type="ECO:0000256" key="1">
    <source>
        <dbReference type="ARBA" id="ARBA00004123"/>
    </source>
</evidence>
<evidence type="ECO:0000313" key="9">
    <source>
        <dbReference type="EMBL" id="EDX02254.1"/>
    </source>
</evidence>
<keyword evidence="10" id="KW-1185">Reference proteome</keyword>
<comment type="caution">
    <text evidence="6">Lacks conserved residue(s) required for the propagation of feature annotation.</text>
</comment>
<sequence>MTHLMGPTECASAMMSTSMQFLDTSLASSDYNCYANDYWTSPYMSGGLSPMKQIEACIQTAGKDRSSYKPLEQIDAKLADIETHSTGSTGTANSSSSSNSSNSGISNGSCQEQTSHDYAGGNSEASMAPTNTATATGVSGGVSSSAAAKKFKGQHKKDSNHTAENSGTVKPNSHSIGKGEAEPVHPSLAQAIVVLETKALWDQFHAQGTEMIITKTGRRMFPTFQVRIGGLDPHATYICMMDFVPMDDKRYRYAFHNSCWVVAGKADPISPPRIHVHPDSPAAGSNWMKQIVSFDKLKLTNNQLDENGHIILNSMHRYQPRFHLVYLPPKNASLDENEHSSHFRTFIFPETSFTAVTAYQNQRVTQLKISSNPFAKGFRDDGTNDVTTGAGSSMSSMSHESQARMKQQQQQQQQQQQLQQQQQQQLKERASAVASNFSLSCSELAIEQQQQQQQQQQGVLQLPATPSSSSTSGNSPDLLGYQMEQQLQQQQQQQHQQQQQQQHQSQQQHLHQQQQANHGNHGSHGNQQQSLLQQSQNHAQYGSYHHHHAYQAQVQPHPLTPHSSSSASPPATAAAGAATATATAAAAAGAAAAAATAAGAGASATSATQVMTAANIYSSIGQPYAQEQSNFGAIYHHNAAAAAAAHYHHGHAHGHAHSHAHGHAHGPYASAYDKLKVSRHAAAAAYGMGATYPSFYGSAAHHQMMRPNSYIDLVPR</sequence>
<dbReference type="PANTHER" id="PTHR11267:SF195">
    <property type="entry name" value="OPTOMOTOR-BLIND-RELATED-GENE-1, ISOFORM A"/>
    <property type="match status" value="1"/>
</dbReference>
<feature type="compositionally biased region" description="Low complexity" evidence="7">
    <location>
        <begin position="85"/>
        <end position="109"/>
    </location>
</feature>
<dbReference type="GO" id="GO:0000785">
    <property type="term" value="C:chromatin"/>
    <property type="evidence" value="ECO:0007669"/>
    <property type="project" value="TreeGrafter"/>
</dbReference>
<dbReference type="EMBL" id="CM000162">
    <property type="protein sequence ID" value="EDX02254.1"/>
    <property type="molecule type" value="Genomic_DNA"/>
</dbReference>
<feature type="region of interest" description="Disordered" evidence="7">
    <location>
        <begin position="85"/>
        <end position="181"/>
    </location>
</feature>
<feature type="compositionally biased region" description="Polar residues" evidence="7">
    <location>
        <begin position="162"/>
        <end position="175"/>
    </location>
</feature>
<feature type="compositionally biased region" description="Low complexity" evidence="7">
    <location>
        <begin position="132"/>
        <end position="148"/>
    </location>
</feature>
<evidence type="ECO:0000256" key="4">
    <source>
        <dbReference type="ARBA" id="ARBA00023163"/>
    </source>
</evidence>
<accession>B4Q0B7</accession>
<dbReference type="Pfam" id="PF00907">
    <property type="entry name" value="T-box"/>
    <property type="match status" value="1"/>
</dbReference>
<reference evidence="9 10" key="1">
    <citation type="journal article" date="2007" name="Nature">
        <title>Evolution of genes and genomes on the Drosophila phylogeny.</title>
        <authorList>
            <consortium name="Drosophila 12 Genomes Consortium"/>
            <person name="Clark A.G."/>
            <person name="Eisen M.B."/>
            <person name="Smith D.R."/>
            <person name="Bergman C.M."/>
            <person name="Oliver B."/>
            <person name="Markow T.A."/>
            <person name="Kaufman T.C."/>
            <person name="Kellis M."/>
            <person name="Gelbart W."/>
            <person name="Iyer V.N."/>
            <person name="Pollard D.A."/>
            <person name="Sackton T.B."/>
            <person name="Larracuente A.M."/>
            <person name="Singh N.D."/>
            <person name="Abad J.P."/>
            <person name="Abt D.N."/>
            <person name="Adryan B."/>
            <person name="Aguade M."/>
            <person name="Akashi H."/>
            <person name="Anderson W.W."/>
            <person name="Aquadro C.F."/>
            <person name="Ardell D.H."/>
            <person name="Arguello R."/>
            <person name="Artieri C.G."/>
            <person name="Barbash D.A."/>
            <person name="Barker D."/>
            <person name="Barsanti P."/>
            <person name="Batterham P."/>
            <person name="Batzoglou S."/>
            <person name="Begun D."/>
            <person name="Bhutkar A."/>
            <person name="Blanco E."/>
            <person name="Bosak S.A."/>
            <person name="Bradley R.K."/>
            <person name="Brand A.D."/>
            <person name="Brent M.R."/>
            <person name="Brooks A.N."/>
            <person name="Brown R.H."/>
            <person name="Butlin R.K."/>
            <person name="Caggese C."/>
            <person name="Calvi B.R."/>
            <person name="Bernardo de Carvalho A."/>
            <person name="Caspi A."/>
            <person name="Castrezana S."/>
            <person name="Celniker S.E."/>
            <person name="Chang J.L."/>
            <person name="Chapple C."/>
            <person name="Chatterji S."/>
            <person name="Chinwalla A."/>
            <person name="Civetta A."/>
            <person name="Clifton S.W."/>
            <person name="Comeron J.M."/>
            <person name="Costello J.C."/>
            <person name="Coyne J.A."/>
            <person name="Daub J."/>
            <person name="David R.G."/>
            <person name="Delcher A.L."/>
            <person name="Delehaunty K."/>
            <person name="Do C.B."/>
            <person name="Ebling H."/>
            <person name="Edwards K."/>
            <person name="Eickbush T."/>
            <person name="Evans J.D."/>
            <person name="Filipski A."/>
            <person name="Findeiss S."/>
            <person name="Freyhult E."/>
            <person name="Fulton L."/>
            <person name="Fulton R."/>
            <person name="Garcia A.C."/>
            <person name="Gardiner A."/>
            <person name="Garfield D.A."/>
            <person name="Garvin B.E."/>
            <person name="Gibson G."/>
            <person name="Gilbert D."/>
            <person name="Gnerre S."/>
            <person name="Godfrey J."/>
            <person name="Good R."/>
            <person name="Gotea V."/>
            <person name="Gravely B."/>
            <person name="Greenberg A.J."/>
            <person name="Griffiths-Jones S."/>
            <person name="Gross S."/>
            <person name="Guigo R."/>
            <person name="Gustafson E.A."/>
            <person name="Haerty W."/>
            <person name="Hahn M.W."/>
            <person name="Halligan D.L."/>
            <person name="Halpern A.L."/>
            <person name="Halter G.M."/>
            <person name="Han M.V."/>
            <person name="Heger A."/>
            <person name="Hillier L."/>
            <person name="Hinrichs A.S."/>
            <person name="Holmes I."/>
            <person name="Hoskins R.A."/>
            <person name="Hubisz M.J."/>
            <person name="Hultmark D."/>
            <person name="Huntley M.A."/>
            <person name="Jaffe D.B."/>
            <person name="Jagadeeshan S."/>
            <person name="Jeck W.R."/>
            <person name="Johnson J."/>
            <person name="Jones C.D."/>
            <person name="Jordan W.C."/>
            <person name="Karpen G.H."/>
            <person name="Kataoka E."/>
            <person name="Keightley P.D."/>
            <person name="Kheradpour P."/>
            <person name="Kirkness E.F."/>
            <person name="Koerich L.B."/>
            <person name="Kristiansen K."/>
            <person name="Kudrna D."/>
            <person name="Kulathinal R.J."/>
            <person name="Kumar S."/>
            <person name="Kwok R."/>
            <person name="Lander E."/>
            <person name="Langley C.H."/>
            <person name="Lapoint R."/>
            <person name="Lazzaro B.P."/>
            <person name="Lee S.J."/>
            <person name="Levesque L."/>
            <person name="Li R."/>
            <person name="Lin C.F."/>
            <person name="Lin M.F."/>
            <person name="Lindblad-Toh K."/>
            <person name="Llopart A."/>
            <person name="Long M."/>
            <person name="Low L."/>
            <person name="Lozovsky E."/>
            <person name="Lu J."/>
            <person name="Luo M."/>
            <person name="Machado C.A."/>
            <person name="Makalowski W."/>
            <person name="Marzo M."/>
            <person name="Matsuda M."/>
            <person name="Matzkin L."/>
            <person name="McAllister B."/>
            <person name="McBride C.S."/>
            <person name="McKernan B."/>
            <person name="McKernan K."/>
            <person name="Mendez-Lago M."/>
            <person name="Minx P."/>
            <person name="Mollenhauer M.U."/>
            <person name="Montooth K."/>
            <person name="Mount S.M."/>
            <person name="Mu X."/>
            <person name="Myers E."/>
            <person name="Negre B."/>
            <person name="Newfeld S."/>
            <person name="Nielsen R."/>
            <person name="Noor M.A."/>
            <person name="O'Grady P."/>
            <person name="Pachter L."/>
            <person name="Papaceit M."/>
            <person name="Parisi M.J."/>
            <person name="Parisi M."/>
            <person name="Parts L."/>
            <person name="Pedersen J.S."/>
            <person name="Pesole G."/>
            <person name="Phillippy A.M."/>
            <person name="Ponting C.P."/>
            <person name="Pop M."/>
            <person name="Porcelli D."/>
            <person name="Powell J.R."/>
            <person name="Prohaska S."/>
            <person name="Pruitt K."/>
            <person name="Puig M."/>
            <person name="Quesneville H."/>
            <person name="Ram K.R."/>
            <person name="Rand D."/>
            <person name="Rasmussen M.D."/>
            <person name="Reed L.K."/>
            <person name="Reenan R."/>
            <person name="Reily A."/>
            <person name="Remington K.A."/>
            <person name="Rieger T.T."/>
            <person name="Ritchie M.G."/>
            <person name="Robin C."/>
            <person name="Rogers Y.H."/>
            <person name="Rohde C."/>
            <person name="Rozas J."/>
            <person name="Rubenfield M.J."/>
            <person name="Ruiz A."/>
            <person name="Russo S."/>
            <person name="Salzberg S.L."/>
            <person name="Sanchez-Gracia A."/>
            <person name="Saranga D.J."/>
            <person name="Sato H."/>
            <person name="Schaeffer S.W."/>
            <person name="Schatz M.C."/>
            <person name="Schlenke T."/>
            <person name="Schwartz R."/>
            <person name="Segarra C."/>
            <person name="Singh R.S."/>
            <person name="Sirot L."/>
            <person name="Sirota M."/>
            <person name="Sisneros N.B."/>
            <person name="Smith C.D."/>
            <person name="Smith T.F."/>
            <person name="Spieth J."/>
            <person name="Stage D.E."/>
            <person name="Stark A."/>
            <person name="Stephan W."/>
            <person name="Strausberg R.L."/>
            <person name="Strempel S."/>
            <person name="Sturgill D."/>
            <person name="Sutton G."/>
            <person name="Sutton G.G."/>
            <person name="Tao W."/>
            <person name="Teichmann S."/>
            <person name="Tobari Y.N."/>
            <person name="Tomimura Y."/>
            <person name="Tsolas J.M."/>
            <person name="Valente V.L."/>
            <person name="Venter E."/>
            <person name="Venter J.C."/>
            <person name="Vicario S."/>
            <person name="Vieira F.G."/>
            <person name="Vilella A.J."/>
            <person name="Villasante A."/>
            <person name="Walenz B."/>
            <person name="Wang J."/>
            <person name="Wasserman M."/>
            <person name="Watts T."/>
            <person name="Wilson D."/>
            <person name="Wilson R.K."/>
            <person name="Wing R.A."/>
            <person name="Wolfner M.F."/>
            <person name="Wong A."/>
            <person name="Wong G.K."/>
            <person name="Wu C.I."/>
            <person name="Wu G."/>
            <person name="Yamamoto D."/>
            <person name="Yang H.P."/>
            <person name="Yang S.P."/>
            <person name="Yorke J.A."/>
            <person name="Yoshida K."/>
            <person name="Zdobnov E."/>
            <person name="Zhang P."/>
            <person name="Zhang Y."/>
            <person name="Zimin A.V."/>
            <person name="Baldwin J."/>
            <person name="Abdouelleil A."/>
            <person name="Abdulkadir J."/>
            <person name="Abebe A."/>
            <person name="Abera B."/>
            <person name="Abreu J."/>
            <person name="Acer S.C."/>
            <person name="Aftuck L."/>
            <person name="Alexander A."/>
            <person name="An P."/>
            <person name="Anderson E."/>
            <person name="Anderson S."/>
            <person name="Arachi H."/>
            <person name="Azer M."/>
            <person name="Bachantsang P."/>
            <person name="Barry A."/>
            <person name="Bayul T."/>
            <person name="Berlin A."/>
            <person name="Bessette D."/>
            <person name="Bloom T."/>
            <person name="Blye J."/>
            <person name="Boguslavskiy L."/>
            <person name="Bonnet C."/>
            <person name="Boukhgalter B."/>
            <person name="Bourzgui I."/>
            <person name="Brown A."/>
            <person name="Cahill P."/>
            <person name="Channer S."/>
            <person name="Cheshatsang Y."/>
            <person name="Chuda L."/>
            <person name="Citroen M."/>
            <person name="Collymore A."/>
            <person name="Cooke P."/>
            <person name="Costello M."/>
            <person name="D'Aco K."/>
            <person name="Daza R."/>
            <person name="De Haan G."/>
            <person name="DeGray S."/>
            <person name="DeMaso C."/>
            <person name="Dhargay N."/>
            <person name="Dooley K."/>
            <person name="Dooley E."/>
            <person name="Doricent M."/>
            <person name="Dorje P."/>
            <person name="Dorjee K."/>
            <person name="Dupes A."/>
            <person name="Elong R."/>
            <person name="Falk J."/>
            <person name="Farina A."/>
            <person name="Faro S."/>
            <person name="Ferguson D."/>
            <person name="Fisher S."/>
            <person name="Foley C.D."/>
            <person name="Franke A."/>
            <person name="Friedrich D."/>
            <person name="Gadbois L."/>
            <person name="Gearin G."/>
            <person name="Gearin C.R."/>
            <person name="Giannoukos G."/>
            <person name="Goode T."/>
            <person name="Graham J."/>
            <person name="Grandbois E."/>
            <person name="Grewal S."/>
            <person name="Gyaltsen K."/>
            <person name="Hafez N."/>
            <person name="Hagos B."/>
            <person name="Hall J."/>
            <person name="Henson C."/>
            <person name="Hollinger A."/>
            <person name="Honan T."/>
            <person name="Huard M.D."/>
            <person name="Hughes L."/>
            <person name="Hurhula B."/>
            <person name="Husby M.E."/>
            <person name="Kamat A."/>
            <person name="Kanga B."/>
            <person name="Kashin S."/>
            <person name="Khazanovich D."/>
            <person name="Kisner P."/>
            <person name="Lance K."/>
            <person name="Lara M."/>
            <person name="Lee W."/>
            <person name="Lennon N."/>
            <person name="Letendre F."/>
            <person name="LeVine R."/>
            <person name="Lipovsky A."/>
            <person name="Liu X."/>
            <person name="Liu J."/>
            <person name="Liu S."/>
            <person name="Lokyitsang T."/>
            <person name="Lokyitsang Y."/>
            <person name="Lubonja R."/>
            <person name="Lui A."/>
            <person name="MacDonald P."/>
            <person name="Magnisalis V."/>
            <person name="Maru K."/>
            <person name="Matthews C."/>
            <person name="McCusker W."/>
            <person name="McDonough S."/>
            <person name="Mehta T."/>
            <person name="Meldrim J."/>
            <person name="Meneus L."/>
            <person name="Mihai O."/>
            <person name="Mihalev A."/>
            <person name="Mihova T."/>
            <person name="Mittelman R."/>
            <person name="Mlenga V."/>
            <person name="Montmayeur A."/>
            <person name="Mulrain L."/>
            <person name="Navidi A."/>
            <person name="Naylor J."/>
            <person name="Negash T."/>
            <person name="Nguyen T."/>
            <person name="Nguyen N."/>
            <person name="Nicol R."/>
            <person name="Norbu C."/>
            <person name="Norbu N."/>
            <person name="Novod N."/>
            <person name="O'Neill B."/>
            <person name="Osman S."/>
            <person name="Markiewicz E."/>
            <person name="Oyono O.L."/>
            <person name="Patti C."/>
            <person name="Phunkhang P."/>
            <person name="Pierre F."/>
            <person name="Priest M."/>
            <person name="Raghuraman S."/>
            <person name="Rege F."/>
            <person name="Reyes R."/>
            <person name="Rise C."/>
            <person name="Rogov P."/>
            <person name="Ross K."/>
            <person name="Ryan E."/>
            <person name="Settipalli S."/>
            <person name="Shea T."/>
            <person name="Sherpa N."/>
            <person name="Shi L."/>
            <person name="Shih D."/>
            <person name="Sparrow T."/>
            <person name="Spaulding J."/>
            <person name="Stalker J."/>
            <person name="Stange-Thomann N."/>
            <person name="Stavropoulos S."/>
            <person name="Stone C."/>
            <person name="Strader C."/>
            <person name="Tesfaye S."/>
            <person name="Thomson T."/>
            <person name="Thoulutsang Y."/>
            <person name="Thoulutsang D."/>
            <person name="Topham K."/>
            <person name="Topping I."/>
            <person name="Tsamla T."/>
            <person name="Vassiliev H."/>
            <person name="Vo A."/>
            <person name="Wangchuk T."/>
            <person name="Wangdi T."/>
            <person name="Weiand M."/>
            <person name="Wilkinson J."/>
            <person name="Wilson A."/>
            <person name="Yadav S."/>
            <person name="Young G."/>
            <person name="Yu Q."/>
            <person name="Zembek L."/>
            <person name="Zhong D."/>
            <person name="Zimmer A."/>
            <person name="Zwirko Z."/>
            <person name="Jaffe D.B."/>
            <person name="Alvarez P."/>
            <person name="Brockman W."/>
            <person name="Butler J."/>
            <person name="Chin C."/>
            <person name="Gnerre S."/>
            <person name="Grabherr M."/>
            <person name="Kleber M."/>
            <person name="Mauceli E."/>
            <person name="MacCallum I."/>
        </authorList>
    </citation>
    <scope>NUCLEOTIDE SEQUENCE [LARGE SCALE GENOMIC DNA]</scope>
    <source>
        <strain evidence="10">Tai18E2 / Tucson 14021-0261.01</strain>
    </source>
</reference>
<dbReference type="PANTHER" id="PTHR11267">
    <property type="entry name" value="T-BOX PROTEIN-RELATED"/>
    <property type="match status" value="1"/>
</dbReference>
<dbReference type="PhylomeDB" id="B4Q0B7"/>
<dbReference type="AlphaFoldDB" id="B4Q0B7"/>
<dbReference type="PRINTS" id="PR00937">
    <property type="entry name" value="TBOX"/>
</dbReference>
<dbReference type="GO" id="GO:0005634">
    <property type="term" value="C:nucleus"/>
    <property type="evidence" value="ECO:0007669"/>
    <property type="project" value="UniProtKB-SubCell"/>
</dbReference>
<evidence type="ECO:0000259" key="8">
    <source>
        <dbReference type="PROSITE" id="PS50252"/>
    </source>
</evidence>
<dbReference type="InterPro" id="IPR046360">
    <property type="entry name" value="T-box_DNA-bd"/>
</dbReference>
<organism evidence="9 10">
    <name type="scientific">Drosophila yakuba</name>
    <name type="common">Fruit fly</name>
    <dbReference type="NCBI Taxonomy" id="7245"/>
    <lineage>
        <taxon>Eukaryota</taxon>
        <taxon>Metazoa</taxon>
        <taxon>Ecdysozoa</taxon>
        <taxon>Arthropoda</taxon>
        <taxon>Hexapoda</taxon>
        <taxon>Insecta</taxon>
        <taxon>Pterygota</taxon>
        <taxon>Neoptera</taxon>
        <taxon>Endopterygota</taxon>
        <taxon>Diptera</taxon>
        <taxon>Brachycera</taxon>
        <taxon>Muscomorpha</taxon>
        <taxon>Ephydroidea</taxon>
        <taxon>Drosophilidae</taxon>
        <taxon>Drosophila</taxon>
        <taxon>Sophophora</taxon>
    </lineage>
</organism>
<dbReference type="GO" id="GO:0000978">
    <property type="term" value="F:RNA polymerase II cis-regulatory region sequence-specific DNA binding"/>
    <property type="evidence" value="ECO:0007669"/>
    <property type="project" value="InterPro"/>
</dbReference>
<feature type="domain" description="T-box" evidence="8">
    <location>
        <begin position="195"/>
        <end position="380"/>
    </location>
</feature>
<evidence type="ECO:0000256" key="5">
    <source>
        <dbReference type="ARBA" id="ARBA00023242"/>
    </source>
</evidence>
<dbReference type="SUPFAM" id="SSF49417">
    <property type="entry name" value="p53-like transcription factors"/>
    <property type="match status" value="1"/>
</dbReference>
<proteinExistence type="predicted"/>
<keyword evidence="2" id="KW-0805">Transcription regulation</keyword>
<dbReference type="GO" id="GO:0045893">
    <property type="term" value="P:positive regulation of DNA-templated transcription"/>
    <property type="evidence" value="ECO:0007669"/>
    <property type="project" value="InterPro"/>
</dbReference>
<dbReference type="eggNOG" id="KOG3586">
    <property type="taxonomic scope" value="Eukaryota"/>
</dbReference>
<keyword evidence="5 6" id="KW-0539">Nucleus</keyword>
<dbReference type="GO" id="GO:0000981">
    <property type="term" value="F:DNA-binding transcription factor activity, RNA polymerase II-specific"/>
    <property type="evidence" value="ECO:0007669"/>
    <property type="project" value="TreeGrafter"/>
</dbReference>
<dbReference type="HOGENOM" id="CLU_411190_0_0_1"/>
<dbReference type="Gene3D" id="2.60.40.820">
    <property type="entry name" value="Transcription factor, T-box"/>
    <property type="match status" value="1"/>
</dbReference>
<name>B4Q0B7_DROYA</name>
<evidence type="ECO:0000256" key="7">
    <source>
        <dbReference type="SAM" id="MobiDB-lite"/>
    </source>
</evidence>
<dbReference type="OMA" id="AGSNWMK"/>
<dbReference type="SMR" id="B4Q0B7"/>
<dbReference type="FunFam" id="2.60.40.820:FF:000007">
    <property type="entry name" value="T-box transcription factor"/>
    <property type="match status" value="1"/>
</dbReference>
<dbReference type="OrthoDB" id="7442607at2759"/>
<evidence type="ECO:0000256" key="6">
    <source>
        <dbReference type="PROSITE-ProRule" id="PRU00201"/>
    </source>
</evidence>
<feature type="compositionally biased region" description="Basic residues" evidence="7">
    <location>
        <begin position="646"/>
        <end position="664"/>
    </location>
</feature>
<protein>
    <recommendedName>
        <fullName evidence="8">T-box domain-containing protein</fullName>
    </recommendedName>
</protein>
<evidence type="ECO:0000256" key="3">
    <source>
        <dbReference type="ARBA" id="ARBA00023125"/>
    </source>
</evidence>
<dbReference type="PROSITE" id="PS50252">
    <property type="entry name" value="TBOX_3"/>
    <property type="match status" value="1"/>
</dbReference>
<evidence type="ECO:0000256" key="2">
    <source>
        <dbReference type="ARBA" id="ARBA00023015"/>
    </source>
</evidence>
<keyword evidence="3 6" id="KW-0238">DNA-binding</keyword>
<dbReference type="InterPro" id="IPR018186">
    <property type="entry name" value="TF_T-box_CS"/>
</dbReference>
<dbReference type="GO" id="GO:0001708">
    <property type="term" value="P:cell fate specification"/>
    <property type="evidence" value="ECO:0007669"/>
    <property type="project" value="TreeGrafter"/>
</dbReference>
<keyword evidence="4" id="KW-0804">Transcription</keyword>
<feature type="compositionally biased region" description="Low complexity" evidence="7">
    <location>
        <begin position="465"/>
        <end position="476"/>
    </location>
</feature>
<reference evidence="9 10" key="2">
    <citation type="journal article" date="2007" name="PLoS Biol.">
        <title>Principles of genome evolution in the Drosophila melanogaster species group.</title>
        <authorList>
            <person name="Ranz J.M."/>
            <person name="Maurin D."/>
            <person name="Chan Y.S."/>
            <person name="von Grotthuss M."/>
            <person name="Hillier L.W."/>
            <person name="Roote J."/>
            <person name="Ashburner M."/>
            <person name="Bergman C.M."/>
        </authorList>
    </citation>
    <scope>NUCLEOTIDE SEQUENCE [LARGE SCALE GENOMIC DNA]</scope>
    <source>
        <strain evidence="10">Tai18E2 / Tucson 14021-0261.01</strain>
    </source>
</reference>
<evidence type="ECO:0000313" key="10">
    <source>
        <dbReference type="Proteomes" id="UP000002282"/>
    </source>
</evidence>
<dbReference type="CDD" id="cd20187">
    <property type="entry name" value="T-box_TBX1_10-like"/>
    <property type="match status" value="1"/>
</dbReference>
<feature type="region of interest" description="Disordered" evidence="7">
    <location>
        <begin position="455"/>
        <end position="540"/>
    </location>
</feature>
<feature type="region of interest" description="Disordered" evidence="7">
    <location>
        <begin position="646"/>
        <end position="665"/>
    </location>
</feature>
<dbReference type="KEGG" id="dya:Dyak_GE17455"/>
<dbReference type="InterPro" id="IPR008967">
    <property type="entry name" value="p53-like_TF_DNA-bd_sf"/>
</dbReference>
<dbReference type="InterPro" id="IPR036960">
    <property type="entry name" value="T-box_sf"/>
</dbReference>
<dbReference type="PROSITE" id="PS01264">
    <property type="entry name" value="TBOX_2"/>
    <property type="match status" value="1"/>
</dbReference>
<dbReference type="Proteomes" id="UP000002282">
    <property type="component" value="Chromosome X"/>
</dbReference>
<dbReference type="PROSITE" id="PS01283">
    <property type="entry name" value="TBOX_1"/>
    <property type="match status" value="1"/>
</dbReference>
<feature type="compositionally biased region" description="Low complexity" evidence="7">
    <location>
        <begin position="485"/>
        <end position="540"/>
    </location>
</feature>
<comment type="subcellular location">
    <subcellularLocation>
        <location evidence="1 6">Nucleus</location>
    </subcellularLocation>
</comment>
<dbReference type="SMART" id="SM00425">
    <property type="entry name" value="TBOX"/>
    <property type="match status" value="1"/>
</dbReference>
<dbReference type="InterPro" id="IPR001699">
    <property type="entry name" value="TF_T-box"/>
</dbReference>